<sequence>MASQSQRQSNQRQHQNQAAQSSGTSNMRQHHHATESVSKAIAQYTVDAQLHAVFEQSGGSGKSFDYSQSVRTTSQSVPEEQITAYLSKIQRGGHIQPFGCMIAVDEGSFRVIAYSENAKEMLGFTPQSVPSLDKQEILSDGTDNRVRMIVDCHATPVSVIQDEALMQPLCLVGSTLRAPHGCHAQYMANMGSIASMAMAVIINGNEEEAIGGRNSTRLWGLVVCHHTSARCIPFPLRYACEFLMQAFGLQLNMELQLASQLSEKHVLRTQTLLCDMLLRDSPTGIVTQSPSIMDLVKCDGAALYYQGQYYPSGVTPTEAQIKDIVEWLLALHGDSTGLSTDSLADAGYPGAASLGNAVCGMAVAYITKRDFLFWFRSHTAKEVKWGGAKHHPEDKDDGQRMHPRSSFKAFLEVVKSRSLLWENAEMDAIHSLQLILRDSFRDAEATNSKAVVRTQLEDTELQGMDELSSVAREMVRLIETATAPIFAVDVDGCINGWNAKVAELTGLSVEKAMGKSLVHDLVYKEYEETVDMLLHRALRGEEDKNVEIKLRTFGSEHQKKALFVVVNACSSKDYMNNIVGVCFVGQDVTGQKVVMDKYVHIQGDYKAIVHSPNPLIPPIFASDENTCCLEWNTAMEKFTGWSRGEVIGKMLVGEVFGSFCQLKGSDALTKFMIALHNAIGGQDTDKLPFSFFDRNGKYVQALLTANKRVNMEGEIIGAFCFLQIASNELQQALKVQRQQEKKCSARMKELAYICQEIRNPLSGLRFTNSLLENTDLTEDQKQFLETSAACEKQILKITRDVDLESIENGLVFL</sequence>
<gene>
    <name evidence="1" type="ORF">D5086_016313</name>
</gene>
<dbReference type="Proteomes" id="UP000309997">
    <property type="component" value="Unassembled WGS sequence"/>
</dbReference>
<organism evidence="1 2">
    <name type="scientific">Populus alba</name>
    <name type="common">White poplar</name>
    <dbReference type="NCBI Taxonomy" id="43335"/>
    <lineage>
        <taxon>Eukaryota</taxon>
        <taxon>Viridiplantae</taxon>
        <taxon>Streptophyta</taxon>
        <taxon>Embryophyta</taxon>
        <taxon>Tracheophyta</taxon>
        <taxon>Spermatophyta</taxon>
        <taxon>Magnoliopsida</taxon>
        <taxon>eudicotyledons</taxon>
        <taxon>Gunneridae</taxon>
        <taxon>Pentapetalae</taxon>
        <taxon>rosids</taxon>
        <taxon>fabids</taxon>
        <taxon>Malpighiales</taxon>
        <taxon>Salicaceae</taxon>
        <taxon>Saliceae</taxon>
        <taxon>Populus</taxon>
    </lineage>
</organism>
<name>A0ACC4BUB6_POPAL</name>
<evidence type="ECO:0000313" key="2">
    <source>
        <dbReference type="Proteomes" id="UP000309997"/>
    </source>
</evidence>
<accession>A0ACC4BUB6</accession>
<protein>
    <submittedName>
        <fullName evidence="1">Uncharacterized protein</fullName>
    </submittedName>
</protein>
<keyword evidence="2" id="KW-1185">Reference proteome</keyword>
<reference evidence="1 2" key="1">
    <citation type="journal article" date="2024" name="Plant Biotechnol. J.">
        <title>Genome and CRISPR/Cas9 system of a widespread forest tree (Populus alba) in the world.</title>
        <authorList>
            <person name="Liu Y.J."/>
            <person name="Jiang P.F."/>
            <person name="Han X.M."/>
            <person name="Li X.Y."/>
            <person name="Wang H.M."/>
            <person name="Wang Y.J."/>
            <person name="Wang X.X."/>
            <person name="Zeng Q.Y."/>
        </authorList>
    </citation>
    <scope>NUCLEOTIDE SEQUENCE [LARGE SCALE GENOMIC DNA]</scope>
    <source>
        <strain evidence="2">cv. PAL-ZL1</strain>
    </source>
</reference>
<dbReference type="EMBL" id="RCHU02000008">
    <property type="protein sequence ID" value="KAL3581981.1"/>
    <property type="molecule type" value="Genomic_DNA"/>
</dbReference>
<proteinExistence type="predicted"/>
<comment type="caution">
    <text evidence="1">The sequence shown here is derived from an EMBL/GenBank/DDBJ whole genome shotgun (WGS) entry which is preliminary data.</text>
</comment>
<evidence type="ECO:0000313" key="1">
    <source>
        <dbReference type="EMBL" id="KAL3581981.1"/>
    </source>
</evidence>